<protein>
    <submittedName>
        <fullName evidence="1">Uncharacterized protein</fullName>
    </submittedName>
</protein>
<proteinExistence type="predicted"/>
<dbReference type="EMBL" id="AVCH01000102">
    <property type="protein sequence ID" value="KFN50062.1"/>
    <property type="molecule type" value="Genomic_DNA"/>
</dbReference>
<organism evidence="1 2">
    <name type="scientific">Arenimonas malthae CC-JY-1</name>
    <dbReference type="NCBI Taxonomy" id="1384054"/>
    <lineage>
        <taxon>Bacteria</taxon>
        <taxon>Pseudomonadati</taxon>
        <taxon>Pseudomonadota</taxon>
        <taxon>Gammaproteobacteria</taxon>
        <taxon>Lysobacterales</taxon>
        <taxon>Lysobacteraceae</taxon>
        <taxon>Arenimonas</taxon>
    </lineage>
</organism>
<dbReference type="AlphaFoldDB" id="A0A091BEW6"/>
<reference evidence="1 2" key="1">
    <citation type="submission" date="2013-09" db="EMBL/GenBank/DDBJ databases">
        <title>Genome sequencing of Arenimonas malthae.</title>
        <authorList>
            <person name="Chen F."/>
            <person name="Wang G."/>
        </authorList>
    </citation>
    <scope>NUCLEOTIDE SEQUENCE [LARGE SCALE GENOMIC DNA]</scope>
    <source>
        <strain evidence="1 2">CC-JY-1</strain>
    </source>
</reference>
<comment type="caution">
    <text evidence="1">The sequence shown here is derived from an EMBL/GenBank/DDBJ whole genome shotgun (WGS) entry which is preliminary data.</text>
</comment>
<keyword evidence="2" id="KW-1185">Reference proteome</keyword>
<evidence type="ECO:0000313" key="2">
    <source>
        <dbReference type="Proteomes" id="UP000029392"/>
    </source>
</evidence>
<gene>
    <name evidence="1" type="ORF">N790_15105</name>
</gene>
<name>A0A091BEW6_9GAMM</name>
<accession>A0A091BEW6</accession>
<sequence length="33" mass="3904">MIEHAPSERWESEVRSDMQIVRRKCGPICIKFA</sequence>
<dbReference type="Proteomes" id="UP000029392">
    <property type="component" value="Unassembled WGS sequence"/>
</dbReference>
<evidence type="ECO:0000313" key="1">
    <source>
        <dbReference type="EMBL" id="KFN50062.1"/>
    </source>
</evidence>